<dbReference type="EMBL" id="HBIJ01002283">
    <property type="protein sequence ID" value="CAE0360848.1"/>
    <property type="molecule type" value="Transcribed_RNA"/>
</dbReference>
<name>A0A7S3NDX4_9STRA</name>
<protein>
    <submittedName>
        <fullName evidence="2">Uncharacterized protein</fullName>
    </submittedName>
</protein>
<evidence type="ECO:0000256" key="1">
    <source>
        <dbReference type="SAM" id="MobiDB-lite"/>
    </source>
</evidence>
<organism evidence="2">
    <name type="scientific">Aureoumbra lagunensis</name>
    <dbReference type="NCBI Taxonomy" id="44058"/>
    <lineage>
        <taxon>Eukaryota</taxon>
        <taxon>Sar</taxon>
        <taxon>Stramenopiles</taxon>
        <taxon>Ochrophyta</taxon>
        <taxon>Pelagophyceae</taxon>
        <taxon>Pelagomonadales</taxon>
        <taxon>Aureoumbra</taxon>
    </lineage>
</organism>
<accession>A0A7S3NDX4</accession>
<feature type="compositionally biased region" description="Polar residues" evidence="1">
    <location>
        <begin position="233"/>
        <end position="250"/>
    </location>
</feature>
<feature type="compositionally biased region" description="Polar residues" evidence="1">
    <location>
        <begin position="194"/>
        <end position="211"/>
    </location>
</feature>
<reference evidence="2" key="1">
    <citation type="submission" date="2021-01" db="EMBL/GenBank/DDBJ databases">
        <authorList>
            <person name="Corre E."/>
            <person name="Pelletier E."/>
            <person name="Niang G."/>
            <person name="Scheremetjew M."/>
            <person name="Finn R."/>
            <person name="Kale V."/>
            <person name="Holt S."/>
            <person name="Cochrane G."/>
            <person name="Meng A."/>
            <person name="Brown T."/>
            <person name="Cohen L."/>
        </authorList>
    </citation>
    <scope>NUCLEOTIDE SEQUENCE</scope>
    <source>
        <strain evidence="2">CCMP1510</strain>
    </source>
</reference>
<feature type="region of interest" description="Disordered" evidence="1">
    <location>
        <begin position="183"/>
        <end position="216"/>
    </location>
</feature>
<feature type="region of interest" description="Disordered" evidence="1">
    <location>
        <begin position="228"/>
        <end position="250"/>
    </location>
</feature>
<evidence type="ECO:0000313" key="2">
    <source>
        <dbReference type="EMBL" id="CAE0360848.1"/>
    </source>
</evidence>
<gene>
    <name evidence="2" type="ORF">ALAG00032_LOCUS1579</name>
</gene>
<dbReference type="AlphaFoldDB" id="A0A7S3NDX4"/>
<proteinExistence type="predicted"/>
<sequence length="250" mass="28621">MNTIAAKDATLKKNEDTLKKLDAVLEEAGKKSIKYDDDLKRKNAQLKRITTMLDECRMHINAKDKHLIGLEEELILFLIKLRDPELRPKEAVVTEINTIKNTLQKILASTPKDIAINDHPLGLVAHHKTKIKYIKKIQKDPACDHERRMAHKLRGHNHSLLDELNDLRLDRLSLRQRLQKAEFENKSPLVPSKRGTTTATAQKNSPTTQTDTTKKYYNDAATQQKIDALFQPDDTSSVFTSSSILQQRKR</sequence>